<protein>
    <submittedName>
        <fullName evidence="1">Uncharacterized protein</fullName>
    </submittedName>
</protein>
<dbReference type="RefSeq" id="WP_125712379.1">
    <property type="nucleotide sequence ID" value="NZ_JBHTOP010000002.1"/>
</dbReference>
<organism evidence="1 2">
    <name type="scientific">Agrilactobacillus yilanensis</name>
    <dbReference type="NCBI Taxonomy" id="2485997"/>
    <lineage>
        <taxon>Bacteria</taxon>
        <taxon>Bacillati</taxon>
        <taxon>Bacillota</taxon>
        <taxon>Bacilli</taxon>
        <taxon>Lactobacillales</taxon>
        <taxon>Lactobacillaceae</taxon>
        <taxon>Agrilactobacillus</taxon>
    </lineage>
</organism>
<dbReference type="EMBL" id="JBHTOP010000002">
    <property type="protein sequence ID" value="MFD1670696.1"/>
    <property type="molecule type" value="Genomic_DNA"/>
</dbReference>
<proteinExistence type="predicted"/>
<dbReference type="Proteomes" id="UP001597267">
    <property type="component" value="Unassembled WGS sequence"/>
</dbReference>
<comment type="caution">
    <text evidence="1">The sequence shown here is derived from an EMBL/GenBank/DDBJ whole genome shotgun (WGS) entry which is preliminary data.</text>
</comment>
<evidence type="ECO:0000313" key="2">
    <source>
        <dbReference type="Proteomes" id="UP001597267"/>
    </source>
</evidence>
<sequence length="77" mass="8926">MNASVIYLSEDIFINPRVDGIIEICQSRSAEHQEVLNQLNYLTARNSFGMTVMQILPSLTFQEVHTIQQKLNIIYHF</sequence>
<gene>
    <name evidence="1" type="ORF">ACFQ5M_01155</name>
</gene>
<name>A0ABW4J2T9_9LACO</name>
<keyword evidence="2" id="KW-1185">Reference proteome</keyword>
<evidence type="ECO:0000313" key="1">
    <source>
        <dbReference type="EMBL" id="MFD1670696.1"/>
    </source>
</evidence>
<reference evidence="2" key="1">
    <citation type="journal article" date="2019" name="Int. J. Syst. Evol. Microbiol.">
        <title>The Global Catalogue of Microorganisms (GCM) 10K type strain sequencing project: providing services to taxonomists for standard genome sequencing and annotation.</title>
        <authorList>
            <consortium name="The Broad Institute Genomics Platform"/>
            <consortium name="The Broad Institute Genome Sequencing Center for Infectious Disease"/>
            <person name="Wu L."/>
            <person name="Ma J."/>
        </authorList>
    </citation>
    <scope>NUCLEOTIDE SEQUENCE [LARGE SCALE GENOMIC DNA]</scope>
    <source>
        <strain evidence="2">CCM 8896</strain>
    </source>
</reference>
<accession>A0ABW4J2T9</accession>